<dbReference type="AlphaFoldDB" id="A0A1I7X0N4"/>
<sequence>MSFYDLSSSSSPCDTLIPPSPIVANSMVPNAQQNTNLPDAKNIKNVILTAPPDFGLPKPAVIDPTLISFPMFPNSLLPIFPSPFPFSTSPLSTYHLYSSFFPNPSVDFISAFGEVKLVVDPRNPSCFVALKCIDLKKFQNNDDAMAQFKKEAYLQRLLSSKSCDNMIRYIGMRLETENGLRELQIYLEYADGGELFDQIEPDVGMPPVKAQFYFRQLLAGLEHIHGMGVVHRDIKPENLLLTGNVISMLFKSPLYKILIFSIYIYIYEKNFNYRAEPADIWSSGIVLVAMLAGELPWDSARQYVFYTKVLISFHDSVKSHFRDTELSNRNFLLSLLVKCPSFNDWMTSTNMDKNPWKKINNNALSLLRAVLNDNENTRATLQRIKDHPWTMADFNYTKENLPARKRKRLSSQKMEMPTVSQPLTPHSVLTESSCCNDITSFSQPENLDAMLINPSQIGVSQVNLLHPLTLLVRRMTRFCVTVSMTELIPRIYSACAEMGFVAVDKPPNMLERRWNRIQAYIYRAKIEVNGYYLYRRGSMDGKSWPNMFTKRYGRKLDTKKLSFLGHSNERSFHHWLTTMPLTLIISPPRGPFAVNAIFPVLGMSSFSGADENASWRGLKYPVNILRTIETGEFSAVHLIADPWKIGGRLALKCSSLNGCSSDEIARLHNEGAIHRMLTRNGSKYVIKCFAVQEDIDLKQLQLFLEYAENGSLFDMIEPGVGLDPICTQYYFKQLIDGLKYIHGLGIVHRDIKPENLLLMANGYFYFYYS</sequence>
<proteinExistence type="inferred from homology"/>
<dbReference type="GO" id="GO:0035556">
    <property type="term" value="P:intracellular signal transduction"/>
    <property type="evidence" value="ECO:0007669"/>
    <property type="project" value="TreeGrafter"/>
</dbReference>
<dbReference type="PROSITE" id="PS00108">
    <property type="entry name" value="PROTEIN_KINASE_ST"/>
    <property type="match status" value="2"/>
</dbReference>
<evidence type="ECO:0000256" key="1">
    <source>
        <dbReference type="ARBA" id="ARBA00010791"/>
    </source>
</evidence>
<dbReference type="EC" id="2.7.11.1" evidence="2"/>
<evidence type="ECO:0000256" key="3">
    <source>
        <dbReference type="ARBA" id="ARBA00022527"/>
    </source>
</evidence>
<keyword evidence="3" id="KW-0723">Serine/threonine-protein kinase</keyword>
<comment type="catalytic activity">
    <reaction evidence="8">
        <text>L-threonyl-[protein] + ATP = O-phospho-L-threonyl-[protein] + ADP + H(+)</text>
        <dbReference type="Rhea" id="RHEA:46608"/>
        <dbReference type="Rhea" id="RHEA-COMP:11060"/>
        <dbReference type="Rhea" id="RHEA-COMP:11605"/>
        <dbReference type="ChEBI" id="CHEBI:15378"/>
        <dbReference type="ChEBI" id="CHEBI:30013"/>
        <dbReference type="ChEBI" id="CHEBI:30616"/>
        <dbReference type="ChEBI" id="CHEBI:61977"/>
        <dbReference type="ChEBI" id="CHEBI:456216"/>
        <dbReference type="EC" id="2.7.11.1"/>
    </reaction>
</comment>
<reference evidence="12" key="1">
    <citation type="submission" date="2016-11" db="UniProtKB">
        <authorList>
            <consortium name="WormBaseParasite"/>
        </authorList>
    </citation>
    <scope>IDENTIFICATION</scope>
</reference>
<dbReference type="SMART" id="SM00220">
    <property type="entry name" value="S_TKc"/>
    <property type="match status" value="1"/>
</dbReference>
<keyword evidence="6" id="KW-0418">Kinase</keyword>
<keyword evidence="4" id="KW-0808">Transferase</keyword>
<accession>A0A1I7X0N4</accession>
<name>A0A1I7X0N4_HETBA</name>
<evidence type="ECO:0000256" key="7">
    <source>
        <dbReference type="ARBA" id="ARBA00022840"/>
    </source>
</evidence>
<evidence type="ECO:0000256" key="6">
    <source>
        <dbReference type="ARBA" id="ARBA00022777"/>
    </source>
</evidence>
<evidence type="ECO:0000313" key="11">
    <source>
        <dbReference type="Proteomes" id="UP000095283"/>
    </source>
</evidence>
<comment type="catalytic activity">
    <reaction evidence="9">
        <text>L-seryl-[protein] + ATP = O-phospho-L-seryl-[protein] + ADP + H(+)</text>
        <dbReference type="Rhea" id="RHEA:17989"/>
        <dbReference type="Rhea" id="RHEA-COMP:9863"/>
        <dbReference type="Rhea" id="RHEA-COMP:11604"/>
        <dbReference type="ChEBI" id="CHEBI:15378"/>
        <dbReference type="ChEBI" id="CHEBI:29999"/>
        <dbReference type="ChEBI" id="CHEBI:30616"/>
        <dbReference type="ChEBI" id="CHEBI:83421"/>
        <dbReference type="ChEBI" id="CHEBI:456216"/>
        <dbReference type="EC" id="2.7.11.1"/>
    </reaction>
</comment>
<dbReference type="PROSITE" id="PS50011">
    <property type="entry name" value="PROTEIN_KINASE_DOM"/>
    <property type="match status" value="2"/>
</dbReference>
<evidence type="ECO:0000256" key="2">
    <source>
        <dbReference type="ARBA" id="ARBA00012513"/>
    </source>
</evidence>
<evidence type="ECO:0000256" key="9">
    <source>
        <dbReference type="ARBA" id="ARBA00048679"/>
    </source>
</evidence>
<dbReference type="Pfam" id="PF00069">
    <property type="entry name" value="Pkinase"/>
    <property type="match status" value="3"/>
</dbReference>
<organism evidence="11 12">
    <name type="scientific">Heterorhabditis bacteriophora</name>
    <name type="common">Entomopathogenic nematode worm</name>
    <dbReference type="NCBI Taxonomy" id="37862"/>
    <lineage>
        <taxon>Eukaryota</taxon>
        <taxon>Metazoa</taxon>
        <taxon>Ecdysozoa</taxon>
        <taxon>Nematoda</taxon>
        <taxon>Chromadorea</taxon>
        <taxon>Rhabditida</taxon>
        <taxon>Rhabditina</taxon>
        <taxon>Rhabditomorpha</taxon>
        <taxon>Strongyloidea</taxon>
        <taxon>Heterorhabditidae</taxon>
        <taxon>Heterorhabditis</taxon>
    </lineage>
</organism>
<evidence type="ECO:0000313" key="12">
    <source>
        <dbReference type="WBParaSite" id="Hba_11003"/>
    </source>
</evidence>
<dbReference type="Gene3D" id="1.10.510.10">
    <property type="entry name" value="Transferase(Phosphotransferase) domain 1"/>
    <property type="match status" value="3"/>
</dbReference>
<dbReference type="GO" id="GO:0005737">
    <property type="term" value="C:cytoplasm"/>
    <property type="evidence" value="ECO:0007669"/>
    <property type="project" value="TreeGrafter"/>
</dbReference>
<keyword evidence="11" id="KW-1185">Reference proteome</keyword>
<comment type="similarity">
    <text evidence="1">Belongs to the protein kinase superfamily. CAMK Ser/Thr protein kinase family. NIM1 subfamily.</text>
</comment>
<dbReference type="InterPro" id="IPR000719">
    <property type="entry name" value="Prot_kinase_dom"/>
</dbReference>
<dbReference type="SUPFAM" id="SSF56112">
    <property type="entry name" value="Protein kinase-like (PK-like)"/>
    <property type="match status" value="2"/>
</dbReference>
<evidence type="ECO:0000256" key="4">
    <source>
        <dbReference type="ARBA" id="ARBA00022679"/>
    </source>
</evidence>
<evidence type="ECO:0000259" key="10">
    <source>
        <dbReference type="PROSITE" id="PS50011"/>
    </source>
</evidence>
<dbReference type="GO" id="GO:0005524">
    <property type="term" value="F:ATP binding"/>
    <property type="evidence" value="ECO:0007669"/>
    <property type="project" value="UniProtKB-KW"/>
</dbReference>
<dbReference type="PANTHER" id="PTHR24346:SF107">
    <property type="entry name" value="SERINE_THREONINE-PROTEIN KINASE CHK1"/>
    <property type="match status" value="1"/>
</dbReference>
<dbReference type="Proteomes" id="UP000095283">
    <property type="component" value="Unplaced"/>
</dbReference>
<dbReference type="GO" id="GO:0004674">
    <property type="term" value="F:protein serine/threonine kinase activity"/>
    <property type="evidence" value="ECO:0007669"/>
    <property type="project" value="UniProtKB-KW"/>
</dbReference>
<dbReference type="InterPro" id="IPR008271">
    <property type="entry name" value="Ser/Thr_kinase_AS"/>
</dbReference>
<dbReference type="WBParaSite" id="Hba_11003">
    <property type="protein sequence ID" value="Hba_11003"/>
    <property type="gene ID" value="Hba_11003"/>
</dbReference>
<evidence type="ECO:0000256" key="5">
    <source>
        <dbReference type="ARBA" id="ARBA00022741"/>
    </source>
</evidence>
<evidence type="ECO:0000256" key="8">
    <source>
        <dbReference type="ARBA" id="ARBA00047899"/>
    </source>
</evidence>
<dbReference type="InterPro" id="IPR011009">
    <property type="entry name" value="Kinase-like_dom_sf"/>
</dbReference>
<dbReference type="PANTHER" id="PTHR24346">
    <property type="entry name" value="MAP/MICROTUBULE AFFINITY-REGULATING KINASE"/>
    <property type="match status" value="1"/>
</dbReference>
<feature type="domain" description="Protein kinase" evidence="10">
    <location>
        <begin position="101"/>
        <end position="390"/>
    </location>
</feature>
<keyword evidence="7" id="KW-0067">ATP-binding</keyword>
<protein>
    <recommendedName>
        <fullName evidence="2">non-specific serine/threonine protein kinase</fullName>
        <ecNumber evidence="2">2.7.11.1</ecNumber>
    </recommendedName>
</protein>
<feature type="domain" description="Protein kinase" evidence="10">
    <location>
        <begin position="622"/>
        <end position="769"/>
    </location>
</feature>
<keyword evidence="5" id="KW-0547">Nucleotide-binding</keyword>